<feature type="domain" description="Nephrocystin 3-like N-terminal" evidence="8">
    <location>
        <begin position="370"/>
        <end position="529"/>
    </location>
</feature>
<keyword evidence="10" id="KW-1185">Reference proteome</keyword>
<comment type="caution">
    <text evidence="9">The sequence shown here is derived from an EMBL/GenBank/DDBJ whole genome shotgun (WGS) entry which is preliminary data.</text>
</comment>
<dbReference type="InterPro" id="IPR054471">
    <property type="entry name" value="GPIID_WHD"/>
</dbReference>
<dbReference type="InterPro" id="IPR031359">
    <property type="entry name" value="NACHT_N"/>
</dbReference>
<dbReference type="PROSITE" id="PS50088">
    <property type="entry name" value="ANK_REPEAT"/>
    <property type="match status" value="6"/>
</dbReference>
<dbReference type="Pfam" id="PF24883">
    <property type="entry name" value="NPHP3_N"/>
    <property type="match status" value="1"/>
</dbReference>
<evidence type="ECO:0000256" key="1">
    <source>
        <dbReference type="ARBA" id="ARBA00022737"/>
    </source>
</evidence>
<dbReference type="Pfam" id="PF23239">
    <property type="entry name" value="DUF7069"/>
    <property type="match status" value="1"/>
</dbReference>
<feature type="repeat" description="ANK" evidence="2">
    <location>
        <begin position="830"/>
        <end position="862"/>
    </location>
</feature>
<protein>
    <recommendedName>
        <fullName evidence="11">NWD NACHT-NTPase N-terminal domain-containing protein</fullName>
    </recommendedName>
</protein>
<feature type="repeat" description="ANK" evidence="2">
    <location>
        <begin position="935"/>
        <end position="967"/>
    </location>
</feature>
<feature type="repeat" description="ANK" evidence="2">
    <location>
        <begin position="863"/>
        <end position="895"/>
    </location>
</feature>
<dbReference type="Proteomes" id="UP001451303">
    <property type="component" value="Unassembled WGS sequence"/>
</dbReference>
<dbReference type="InterPro" id="IPR027417">
    <property type="entry name" value="P-loop_NTPase"/>
</dbReference>
<feature type="coiled-coil region" evidence="3">
    <location>
        <begin position="320"/>
        <end position="348"/>
    </location>
</feature>
<dbReference type="InterPro" id="IPR002110">
    <property type="entry name" value="Ankyrin_rpt"/>
</dbReference>
<feature type="repeat" description="ANK" evidence="2">
    <location>
        <begin position="798"/>
        <end position="827"/>
    </location>
</feature>
<dbReference type="SUPFAM" id="SSF52540">
    <property type="entry name" value="P-loop containing nucleoside triphosphate hydrolases"/>
    <property type="match status" value="1"/>
</dbReference>
<feature type="compositionally biased region" description="Basic residues" evidence="4">
    <location>
        <begin position="16"/>
        <end position="25"/>
    </location>
</feature>
<evidence type="ECO:0000256" key="3">
    <source>
        <dbReference type="SAM" id="Coils"/>
    </source>
</evidence>
<dbReference type="Pfam" id="PF12796">
    <property type="entry name" value="Ank_2"/>
    <property type="match status" value="2"/>
</dbReference>
<evidence type="ECO:0000313" key="9">
    <source>
        <dbReference type="EMBL" id="KAL0466329.1"/>
    </source>
</evidence>
<accession>A0ABR3D0Y8</accession>
<keyword evidence="2" id="KW-0040">ANK repeat</keyword>
<name>A0ABR3D0Y8_NEUIN</name>
<organism evidence="9 10">
    <name type="scientific">Neurospora intermedia</name>
    <dbReference type="NCBI Taxonomy" id="5142"/>
    <lineage>
        <taxon>Eukaryota</taxon>
        <taxon>Fungi</taxon>
        <taxon>Dikarya</taxon>
        <taxon>Ascomycota</taxon>
        <taxon>Pezizomycotina</taxon>
        <taxon>Sordariomycetes</taxon>
        <taxon>Sordariomycetidae</taxon>
        <taxon>Sordariales</taxon>
        <taxon>Sordariaceae</taxon>
        <taxon>Neurospora</taxon>
    </lineage>
</organism>
<feature type="domain" description="DUF7069" evidence="7">
    <location>
        <begin position="563"/>
        <end position="635"/>
    </location>
</feature>
<evidence type="ECO:0000259" key="6">
    <source>
        <dbReference type="Pfam" id="PF22939"/>
    </source>
</evidence>
<feature type="domain" description="NWD NACHT-NTPase N-terminal" evidence="5">
    <location>
        <begin position="72"/>
        <end position="286"/>
    </location>
</feature>
<evidence type="ECO:0000256" key="2">
    <source>
        <dbReference type="PROSITE-ProRule" id="PRU00023"/>
    </source>
</evidence>
<dbReference type="EMBL" id="JAVLET010000013">
    <property type="protein sequence ID" value="KAL0466329.1"/>
    <property type="molecule type" value="Genomic_DNA"/>
</dbReference>
<dbReference type="Pfam" id="PF13857">
    <property type="entry name" value="Ank_5"/>
    <property type="match status" value="1"/>
</dbReference>
<feature type="region of interest" description="Disordered" evidence="4">
    <location>
        <begin position="1"/>
        <end position="25"/>
    </location>
</feature>
<dbReference type="PRINTS" id="PR01415">
    <property type="entry name" value="ANKYRIN"/>
</dbReference>
<sequence>MCLFHRSSRKETRPQATRKHHLGTRKSLKTITGTKTPEPITAPVPRRRARRTFIEVAQSSAPPCQNVASKPETLWDRAYDALRSSNDPDKSDLIANYERRVLQALMAKSSGCTAHSDTPLNRTPTTKAVLDRAIEDALKQAQDESFARSSINKAGKLMLALQNFISEAVKASPEASLAWAGVCLVLPILTQPAIANEAQKNGFSYVTSRIGYWTTLERQLANTGTWTEIVQDEFITLYQHLLEFQIRTVLRYYQGGFARFVQDLSSNVWDQLITAIKDQERILHHDLQQYHNVHQLRALDLLKQNSDRSLESNTKVLQALQDVQDLVRKAAENKLKEKEKECLRLFRLTDNQRDVTYEWYKSRVEERVQGTCVWAVEHENFQDWLELKSGPLLITADPGCGKSVLSKYLIDEYLPQRCPTATVCYFFFKDGDQNTVKQALCALLHQLFGQRPELIKHALQEYDRNGDGLIGTTSSLWQVFKDATHDERAGTIIIVLDALDECEPNEFKLLVHNLIKEGESHVKFLLTSRPYGDVVFPFKYGDMLQRFPRVLIPGEKEDQSDQISTEINHVIQVRIERFLHKYGLKHQLRDTLWTELNKTKHRTYLWIYLVFDHLKTLITSDALKRTAQGFKTAIAKLPRTVEDAYERILNRPQGVLRTTLRRVLRVMLAAQRPLTLSEMQIVVNVEPDTNSAKELDLEDEEDFSKRLRTICGLFVSIHQRKVYFLHQTAREFLQAEAEQSTAPESWRSSIRKTQAHGELAWICVRTFHVAVALGCNGLVRHLLREIRAEEINIAHNERETTPLALAARHGHCDVMQLLIAAGAKVDIGWDGRTPLYEAVNSKHPECVAILLNYGASVDFLDASGRTLLHVAAKTNNAEIGEMLANKGIDIDATDFDGNTALMECSQNTFVRRNDGIELATALIERGACLDIANRYGKTALMRAVDSRRWALAKLLVEKGSDPSLRNGAGELALHMVYYCDEDEDGALSLAKALVEECVHSEARSHEGVTPLHVAAGRGLVRLVRLLLESGANTEVTDNKGKSPLFFAVAALRPQTVEMLLKFGAKVKGTGRSPSILEKATELVEDNTYAANRIISEYENFKQRTSHFETGHTGWSRITEDTLNMTRLINGWSSERAKRSLVTYRMLRRAVADTGIDRLDEYEVGTLLHRAIKDMDQLLEDTKPIVEAYTPRAGAG</sequence>
<feature type="repeat" description="ANK" evidence="2">
    <location>
        <begin position="1006"/>
        <end position="1038"/>
    </location>
</feature>
<evidence type="ECO:0000313" key="10">
    <source>
        <dbReference type="Proteomes" id="UP001451303"/>
    </source>
</evidence>
<dbReference type="InterPro" id="IPR036770">
    <property type="entry name" value="Ankyrin_rpt-contain_sf"/>
</dbReference>
<gene>
    <name evidence="9" type="ORF">QR685DRAFT_451503</name>
</gene>
<feature type="domain" description="GPI inositol-deacylase winged helix" evidence="6">
    <location>
        <begin position="658"/>
        <end position="740"/>
    </location>
</feature>
<evidence type="ECO:0008006" key="11">
    <source>
        <dbReference type="Google" id="ProtNLM"/>
    </source>
</evidence>
<evidence type="ECO:0000259" key="7">
    <source>
        <dbReference type="Pfam" id="PF23239"/>
    </source>
</evidence>
<dbReference type="InterPro" id="IPR056884">
    <property type="entry name" value="NPHP3-like_N"/>
</dbReference>
<keyword evidence="3" id="KW-0175">Coiled coil</keyword>
<evidence type="ECO:0000259" key="5">
    <source>
        <dbReference type="Pfam" id="PF17100"/>
    </source>
</evidence>
<proteinExistence type="predicted"/>
<dbReference type="PANTHER" id="PTHR10039">
    <property type="entry name" value="AMELOGENIN"/>
    <property type="match status" value="1"/>
</dbReference>
<keyword evidence="1" id="KW-0677">Repeat</keyword>
<dbReference type="PANTHER" id="PTHR10039:SF17">
    <property type="entry name" value="FUNGAL STAND N-TERMINAL GOODBYE DOMAIN-CONTAINING PROTEIN-RELATED"/>
    <property type="match status" value="1"/>
</dbReference>
<reference evidence="9 10" key="1">
    <citation type="submission" date="2023-09" db="EMBL/GenBank/DDBJ databases">
        <title>Multi-omics analysis of a traditional fermented food reveals byproduct-associated fungal strains for waste-to-food upcycling.</title>
        <authorList>
            <consortium name="Lawrence Berkeley National Laboratory"/>
            <person name="Rekdal V.M."/>
            <person name="Villalobos-Escobedo J.M."/>
            <person name="Rodriguez-Valeron N."/>
            <person name="Garcia M.O."/>
            <person name="Vasquez D.P."/>
            <person name="Damayanti I."/>
            <person name="Sorensen P.M."/>
            <person name="Baidoo E.E."/>
            <person name="De Carvalho A.C."/>
            <person name="Riley R."/>
            <person name="Lipzen A."/>
            <person name="He G."/>
            <person name="Yan M."/>
            <person name="Haridas S."/>
            <person name="Daum C."/>
            <person name="Yoshinaga Y."/>
            <person name="Ng V."/>
            <person name="Grigoriev I.V."/>
            <person name="Munk R."/>
            <person name="Nuraida L."/>
            <person name="Wijaya C.H."/>
            <person name="Morales P.-C."/>
            <person name="Keasling J.D."/>
        </authorList>
    </citation>
    <scope>NUCLEOTIDE SEQUENCE [LARGE SCALE GENOMIC DNA]</scope>
    <source>
        <strain evidence="9 10">FGSC 2613</strain>
    </source>
</reference>
<feature type="repeat" description="ANK" evidence="2">
    <location>
        <begin position="1039"/>
        <end position="1071"/>
    </location>
</feature>
<dbReference type="Pfam" id="PF17100">
    <property type="entry name" value="NACHT_N"/>
    <property type="match status" value="1"/>
</dbReference>
<evidence type="ECO:0000256" key="4">
    <source>
        <dbReference type="SAM" id="MobiDB-lite"/>
    </source>
</evidence>
<evidence type="ECO:0000259" key="8">
    <source>
        <dbReference type="Pfam" id="PF24883"/>
    </source>
</evidence>
<dbReference type="SMART" id="SM00248">
    <property type="entry name" value="ANK"/>
    <property type="match status" value="8"/>
</dbReference>
<dbReference type="InterPro" id="IPR055497">
    <property type="entry name" value="DUF7069"/>
</dbReference>
<dbReference type="Pfam" id="PF22939">
    <property type="entry name" value="WHD_GPIID"/>
    <property type="match status" value="1"/>
</dbReference>
<dbReference type="Gene3D" id="3.40.50.300">
    <property type="entry name" value="P-loop containing nucleotide triphosphate hydrolases"/>
    <property type="match status" value="1"/>
</dbReference>
<dbReference type="PROSITE" id="PS50297">
    <property type="entry name" value="ANK_REP_REGION"/>
    <property type="match status" value="5"/>
</dbReference>
<dbReference type="SUPFAM" id="SSF48403">
    <property type="entry name" value="Ankyrin repeat"/>
    <property type="match status" value="1"/>
</dbReference>
<dbReference type="Gene3D" id="1.25.40.20">
    <property type="entry name" value="Ankyrin repeat-containing domain"/>
    <property type="match status" value="3"/>
</dbReference>